<dbReference type="Pfam" id="PF03732">
    <property type="entry name" value="Retrotrans_gag"/>
    <property type="match status" value="1"/>
</dbReference>
<sequence>SSTDPLSRTVTIKKEIFGIRQHSGETLHEYWERFNKLCATCPHHQIREQLLIQYFYESLTIMDRSMIDAASGGALMEKMPRATRYLISNMERAGQPRMVNEIDVVDNLRLENQLAELTTLIRQLAVGQHQPSIVARVYDICNFVEHPTNMCLTLQETKPNHPERVEAIGPSQGPYVAQRFELAPNAPQGQAAAIESASSRQLTISRGPDEAANNKQSGVPAKYELQQHAVPTKHEHHHPRPQDTNRTTSQYCEPFTVDRVQQPSFANNSKS</sequence>
<feature type="non-terminal residue" evidence="3">
    <location>
        <position position="271"/>
    </location>
</feature>
<evidence type="ECO:0000259" key="2">
    <source>
        <dbReference type="Pfam" id="PF03732"/>
    </source>
</evidence>
<feature type="non-terminal residue" evidence="3">
    <location>
        <position position="1"/>
    </location>
</feature>
<keyword evidence="4" id="KW-1185">Reference proteome</keyword>
<dbReference type="PANTHER" id="PTHR33223">
    <property type="entry name" value="CCHC-TYPE DOMAIN-CONTAINING PROTEIN"/>
    <property type="match status" value="1"/>
</dbReference>
<accession>A0A371HDR8</accession>
<name>A0A371HDR8_MUCPR</name>
<dbReference type="InterPro" id="IPR005162">
    <property type="entry name" value="Retrotrans_gag_dom"/>
</dbReference>
<feature type="compositionally biased region" description="Polar residues" evidence="1">
    <location>
        <begin position="259"/>
        <end position="271"/>
    </location>
</feature>
<evidence type="ECO:0000256" key="1">
    <source>
        <dbReference type="SAM" id="MobiDB-lite"/>
    </source>
</evidence>
<dbReference type="EMBL" id="QJKJ01002876">
    <property type="protein sequence ID" value="RDY00920.1"/>
    <property type="molecule type" value="Genomic_DNA"/>
</dbReference>
<feature type="region of interest" description="Disordered" evidence="1">
    <location>
        <begin position="186"/>
        <end position="271"/>
    </location>
</feature>
<feature type="compositionally biased region" description="Polar residues" evidence="1">
    <location>
        <begin position="242"/>
        <end position="251"/>
    </location>
</feature>
<feature type="domain" description="Retrotransposon gag" evidence="2">
    <location>
        <begin position="7"/>
        <end position="59"/>
    </location>
</feature>
<protein>
    <recommendedName>
        <fullName evidence="2">Retrotransposon gag domain-containing protein</fullName>
    </recommendedName>
</protein>
<evidence type="ECO:0000313" key="3">
    <source>
        <dbReference type="EMBL" id="RDY00920.1"/>
    </source>
</evidence>
<dbReference type="Proteomes" id="UP000257109">
    <property type="component" value="Unassembled WGS sequence"/>
</dbReference>
<comment type="caution">
    <text evidence="3">The sequence shown here is derived from an EMBL/GenBank/DDBJ whole genome shotgun (WGS) entry which is preliminary data.</text>
</comment>
<reference evidence="3" key="1">
    <citation type="submission" date="2018-05" db="EMBL/GenBank/DDBJ databases">
        <title>Draft genome of Mucuna pruriens seed.</title>
        <authorList>
            <person name="Nnadi N.E."/>
            <person name="Vos R."/>
            <person name="Hasami M.H."/>
            <person name="Devisetty U.K."/>
            <person name="Aguiy J.C."/>
        </authorList>
    </citation>
    <scope>NUCLEOTIDE SEQUENCE [LARGE SCALE GENOMIC DNA]</scope>
    <source>
        <strain evidence="3">JCA_2017</strain>
    </source>
</reference>
<evidence type="ECO:0000313" key="4">
    <source>
        <dbReference type="Proteomes" id="UP000257109"/>
    </source>
</evidence>
<dbReference type="OrthoDB" id="1689420at2759"/>
<dbReference type="PANTHER" id="PTHR33223:SF3">
    <property type="match status" value="1"/>
</dbReference>
<proteinExistence type="predicted"/>
<dbReference type="AlphaFoldDB" id="A0A371HDR8"/>
<gene>
    <name evidence="3" type="ORF">CR513_15834</name>
</gene>
<organism evidence="3 4">
    <name type="scientific">Mucuna pruriens</name>
    <name type="common">Velvet bean</name>
    <name type="synonym">Dolichos pruriens</name>
    <dbReference type="NCBI Taxonomy" id="157652"/>
    <lineage>
        <taxon>Eukaryota</taxon>
        <taxon>Viridiplantae</taxon>
        <taxon>Streptophyta</taxon>
        <taxon>Embryophyta</taxon>
        <taxon>Tracheophyta</taxon>
        <taxon>Spermatophyta</taxon>
        <taxon>Magnoliopsida</taxon>
        <taxon>eudicotyledons</taxon>
        <taxon>Gunneridae</taxon>
        <taxon>Pentapetalae</taxon>
        <taxon>rosids</taxon>
        <taxon>fabids</taxon>
        <taxon>Fabales</taxon>
        <taxon>Fabaceae</taxon>
        <taxon>Papilionoideae</taxon>
        <taxon>50 kb inversion clade</taxon>
        <taxon>NPAAA clade</taxon>
        <taxon>indigoferoid/millettioid clade</taxon>
        <taxon>Phaseoleae</taxon>
        <taxon>Mucuna</taxon>
    </lineage>
</organism>